<comment type="subcellular location">
    <subcellularLocation>
        <location evidence="1">Cell membrane</location>
        <topology evidence="1">Multi-pass membrane protein</topology>
    </subcellularLocation>
</comment>
<dbReference type="Pfam" id="PF02378">
    <property type="entry name" value="PTS_EIIC"/>
    <property type="match status" value="1"/>
</dbReference>
<evidence type="ECO:0000256" key="3">
    <source>
        <dbReference type="ARBA" id="ARBA00022475"/>
    </source>
</evidence>
<evidence type="ECO:0000259" key="14">
    <source>
        <dbReference type="PROSITE" id="PS51098"/>
    </source>
</evidence>
<dbReference type="NCBIfam" id="TIGR02005">
    <property type="entry name" value="PTS-IIBC-alpha"/>
    <property type="match status" value="1"/>
</dbReference>
<dbReference type="InterPro" id="IPR001127">
    <property type="entry name" value="PTS_EIIA_1_perm"/>
</dbReference>
<dbReference type="PROSITE" id="PS01035">
    <property type="entry name" value="PTS_EIIB_TYPE_1_CYS"/>
    <property type="match status" value="1"/>
</dbReference>
<evidence type="ECO:0000256" key="6">
    <source>
        <dbReference type="ARBA" id="ARBA00022683"/>
    </source>
</evidence>
<evidence type="ECO:0000256" key="10">
    <source>
        <dbReference type="ARBA" id="ARBA00023136"/>
    </source>
</evidence>
<evidence type="ECO:0000256" key="7">
    <source>
        <dbReference type="ARBA" id="ARBA00022692"/>
    </source>
</evidence>
<keyword evidence="8" id="KW-0418">Kinase</keyword>
<feature type="domain" description="PTS EIIC type-1" evidence="15">
    <location>
        <begin position="1"/>
        <end position="417"/>
    </location>
</feature>
<feature type="transmembrane region" description="Helical" evidence="12">
    <location>
        <begin position="305"/>
        <end position="321"/>
    </location>
</feature>
<keyword evidence="4" id="KW-0762">Sugar transport</keyword>
<dbReference type="Pfam" id="PF00358">
    <property type="entry name" value="PTS_EIIA_1"/>
    <property type="match status" value="1"/>
</dbReference>
<dbReference type="PROSITE" id="PS51103">
    <property type="entry name" value="PTS_EIIC_TYPE_1"/>
    <property type="match status" value="1"/>
</dbReference>
<keyword evidence="7 12" id="KW-0812">Transmembrane</keyword>
<evidence type="ECO:0000256" key="4">
    <source>
        <dbReference type="ARBA" id="ARBA00022597"/>
    </source>
</evidence>
<evidence type="ECO:0000259" key="13">
    <source>
        <dbReference type="PROSITE" id="PS51093"/>
    </source>
</evidence>
<dbReference type="PROSITE" id="PS51093">
    <property type="entry name" value="PTS_EIIA_TYPE_1"/>
    <property type="match status" value="1"/>
</dbReference>
<dbReference type="PROSITE" id="PS00371">
    <property type="entry name" value="PTS_EIIA_TYPE_1_HIS"/>
    <property type="match status" value="1"/>
</dbReference>
<dbReference type="PROSITE" id="PS51098">
    <property type="entry name" value="PTS_EIIB_TYPE_1"/>
    <property type="match status" value="1"/>
</dbReference>
<dbReference type="PANTHER" id="PTHR30009:SF12">
    <property type="entry name" value="PHOSPHOTRANSFERASE IIC COMPONENT GLVC"/>
    <property type="match status" value="1"/>
</dbReference>
<dbReference type="CDD" id="cd00212">
    <property type="entry name" value="PTS_IIB_glc"/>
    <property type="match status" value="1"/>
</dbReference>
<evidence type="ECO:0000256" key="11">
    <source>
        <dbReference type="PROSITE-ProRule" id="PRU00421"/>
    </source>
</evidence>
<feature type="transmembrane region" description="Helical" evidence="12">
    <location>
        <begin position="57"/>
        <end position="78"/>
    </location>
</feature>
<dbReference type="InterPro" id="IPR018113">
    <property type="entry name" value="PTrfase_EIIB_Cys"/>
</dbReference>
<keyword evidence="6" id="KW-0598">Phosphotransferase system</keyword>
<organism evidence="16 17">
    <name type="scientific">Companilactobacillus nuruki</name>
    <dbReference type="NCBI Taxonomy" id="1993540"/>
    <lineage>
        <taxon>Bacteria</taxon>
        <taxon>Bacillati</taxon>
        <taxon>Bacillota</taxon>
        <taxon>Bacilli</taxon>
        <taxon>Lactobacillales</taxon>
        <taxon>Lactobacillaceae</taxon>
        <taxon>Companilactobacillus</taxon>
    </lineage>
</organism>
<dbReference type="Proteomes" id="UP000235649">
    <property type="component" value="Unassembled WGS sequence"/>
</dbReference>
<dbReference type="AlphaFoldDB" id="A0A2N7ARH2"/>
<keyword evidence="5 16" id="KW-0808">Transferase</keyword>
<dbReference type="Gene3D" id="3.30.1360.60">
    <property type="entry name" value="Glucose permease domain IIB"/>
    <property type="match status" value="1"/>
</dbReference>
<feature type="transmembrane region" description="Helical" evidence="12">
    <location>
        <begin position="275"/>
        <end position="298"/>
    </location>
</feature>
<dbReference type="GO" id="GO:0009401">
    <property type="term" value="P:phosphoenolpyruvate-dependent sugar phosphotransferase system"/>
    <property type="evidence" value="ECO:0007669"/>
    <property type="project" value="UniProtKB-KW"/>
</dbReference>
<accession>A0A2N7ARH2</accession>
<keyword evidence="9 12" id="KW-1133">Transmembrane helix</keyword>
<feature type="transmembrane region" description="Helical" evidence="12">
    <location>
        <begin position="327"/>
        <end position="345"/>
    </location>
</feature>
<dbReference type="SUPFAM" id="SSF55604">
    <property type="entry name" value="Glucose permease domain IIB"/>
    <property type="match status" value="1"/>
</dbReference>
<dbReference type="InterPro" id="IPR013013">
    <property type="entry name" value="PTS_EIIC_1"/>
</dbReference>
<keyword evidence="17" id="KW-1185">Reference proteome</keyword>
<feature type="transmembrane region" description="Helical" evidence="12">
    <location>
        <begin position="12"/>
        <end position="37"/>
    </location>
</feature>
<keyword evidence="10 12" id="KW-0472">Membrane</keyword>
<dbReference type="OrthoDB" id="9764327at2"/>
<dbReference type="NCBIfam" id="TIGR00830">
    <property type="entry name" value="PTBA"/>
    <property type="match status" value="1"/>
</dbReference>
<feature type="domain" description="PTS EIIA type-1" evidence="13">
    <location>
        <begin position="572"/>
        <end position="676"/>
    </location>
</feature>
<dbReference type="GO" id="GO:0016301">
    <property type="term" value="F:kinase activity"/>
    <property type="evidence" value="ECO:0007669"/>
    <property type="project" value="UniProtKB-KW"/>
</dbReference>
<evidence type="ECO:0000259" key="15">
    <source>
        <dbReference type="PROSITE" id="PS51103"/>
    </source>
</evidence>
<dbReference type="GO" id="GO:0008982">
    <property type="term" value="F:protein-N(PI)-phosphohistidine-sugar phosphotransferase activity"/>
    <property type="evidence" value="ECO:0007669"/>
    <property type="project" value="InterPro"/>
</dbReference>
<evidence type="ECO:0000256" key="2">
    <source>
        <dbReference type="ARBA" id="ARBA00022448"/>
    </source>
</evidence>
<dbReference type="RefSeq" id="WP_102197080.1">
    <property type="nucleotide sequence ID" value="NZ_NIPR01000061.1"/>
</dbReference>
<dbReference type="Pfam" id="PF00367">
    <property type="entry name" value="PTS_EIIB"/>
    <property type="match status" value="1"/>
</dbReference>
<dbReference type="FunFam" id="2.70.70.10:FF:000001">
    <property type="entry name" value="PTS system glucose-specific IIA component"/>
    <property type="match status" value="1"/>
</dbReference>
<evidence type="ECO:0000256" key="12">
    <source>
        <dbReference type="SAM" id="Phobius"/>
    </source>
</evidence>
<dbReference type="InterPro" id="IPR003352">
    <property type="entry name" value="PTS_EIIC"/>
</dbReference>
<evidence type="ECO:0000313" key="17">
    <source>
        <dbReference type="Proteomes" id="UP000235649"/>
    </source>
</evidence>
<evidence type="ECO:0000313" key="16">
    <source>
        <dbReference type="EMBL" id="PMD67947.1"/>
    </source>
</evidence>
<evidence type="ECO:0000256" key="9">
    <source>
        <dbReference type="ARBA" id="ARBA00022989"/>
    </source>
</evidence>
<comment type="caution">
    <text evidence="16">The sequence shown here is derived from an EMBL/GenBank/DDBJ whole genome shotgun (WGS) entry which is preliminary data.</text>
</comment>
<evidence type="ECO:0000256" key="8">
    <source>
        <dbReference type="ARBA" id="ARBA00022777"/>
    </source>
</evidence>
<feature type="transmembrane region" description="Helical" evidence="12">
    <location>
        <begin position="133"/>
        <end position="151"/>
    </location>
</feature>
<feature type="transmembrane region" description="Helical" evidence="12">
    <location>
        <begin position="171"/>
        <end position="192"/>
    </location>
</feature>
<reference evidence="16 17" key="1">
    <citation type="submission" date="2017-05" db="EMBL/GenBank/DDBJ databases">
        <title>Lactobacillus nurukis nov., sp. nov., isolated from nuruk.</title>
        <authorList>
            <person name="Kim S.-J."/>
        </authorList>
    </citation>
    <scope>NUCLEOTIDE SEQUENCE [LARGE SCALE GENOMIC DNA]</scope>
    <source>
        <strain evidence="16 17">SYF10-1a</strain>
    </source>
</reference>
<dbReference type="GO" id="GO:0005886">
    <property type="term" value="C:plasma membrane"/>
    <property type="evidence" value="ECO:0007669"/>
    <property type="project" value="UniProtKB-SubCell"/>
</dbReference>
<keyword evidence="2" id="KW-0813">Transport</keyword>
<dbReference type="SUPFAM" id="SSF51261">
    <property type="entry name" value="Duplicated hybrid motif"/>
    <property type="match status" value="1"/>
</dbReference>
<feature type="transmembrane region" description="Helical" evidence="12">
    <location>
        <begin position="385"/>
        <end position="405"/>
    </location>
</feature>
<dbReference type="InterPro" id="IPR036878">
    <property type="entry name" value="Glu_permease_IIB"/>
</dbReference>
<evidence type="ECO:0000256" key="5">
    <source>
        <dbReference type="ARBA" id="ARBA00022679"/>
    </source>
</evidence>
<name>A0A2N7ARH2_9LACO</name>
<dbReference type="NCBIfam" id="TIGR00826">
    <property type="entry name" value="EIIB_glc"/>
    <property type="match status" value="1"/>
</dbReference>
<protein>
    <submittedName>
        <fullName evidence="16">Protein-N(Pi)-phosphohistidine--sugar phosphotransferase</fullName>
    </submittedName>
</protein>
<proteinExistence type="predicted"/>
<dbReference type="Gene3D" id="2.70.70.10">
    <property type="entry name" value="Glucose Permease (Domain IIA)"/>
    <property type="match status" value="1"/>
</dbReference>
<feature type="domain" description="PTS EIIB type-1" evidence="14">
    <location>
        <begin position="446"/>
        <end position="528"/>
    </location>
</feature>
<evidence type="ECO:0000256" key="1">
    <source>
        <dbReference type="ARBA" id="ARBA00004651"/>
    </source>
</evidence>
<dbReference type="GO" id="GO:0090563">
    <property type="term" value="F:protein-phosphocysteine-sugar phosphotransferase activity"/>
    <property type="evidence" value="ECO:0007669"/>
    <property type="project" value="TreeGrafter"/>
</dbReference>
<dbReference type="PANTHER" id="PTHR30009">
    <property type="entry name" value="CYTOCHROME C-TYPE SYNTHESIS PROTEIN AND PTS TRANSMEMBRANE COMPONENT"/>
    <property type="match status" value="1"/>
</dbReference>
<sequence>MMAKFQRFGGAMFTPVVFFVFSGIIVGLTAVFTNPAIVGGLASPGTAWLSIWKIIDAGGWTVFNNMEVLFVIGLPLGLANKAKERAALEAFVIYMTFNNFVNQILQMFGKNFGVNINSTAETSGLKVIAGVKTLDTGVIGAILIAGIVVWLHNRYFSVRLPDWLGVFQGSAFVAMIGFLLMIPIAGLFVWIWPMFQHGILQMQYFMVKSGNFGVFTYIFLEKALLPVGLHHFIYAPFQYGPAVIEGGTTLYWVKHISQFASTTTPLIKLFPEGGYAMQGMSNIFGIPGIALAFYATAIPKNRKKLLALIIPGVLTAALAGITEPFDYTFLFIAPALFFVHAFLAACLATTMYAFGVTGDMSAGLIDIAAKNYIPMWANHWQTYVIQWVIGIIFIGIYFVVFRFLILKFDFKTPGRSDDEMVNMFTKDDFKNKKSKEKGTISNDPFRTAAGAYINLLGGADNIASVNNCFTRLRLTINNPDVLATDNEFMEVGAKGVVRNKDAVQVIIGPDVTNVREEVDDLIENGGWEMFDNQISNSIPVSEKESQTEFLTNESQLFAPVDGTFIELENLKDDVFSQKMIGDGFAIEPINGNIYSSVEGEIESIFPTKHAIGIKSLSGAEILLHLGLDTVELEGKPFEILVKEGQKVTEETLIAKMNIDEVKIAGKDPVIINVITNSDNYDLGRFNKSSTSGIKHGSPIAVVYKK</sequence>
<dbReference type="InterPro" id="IPR011055">
    <property type="entry name" value="Dup_hybrid_motif"/>
</dbReference>
<feature type="active site" description="Phosphocysteine intermediate; for EIIB activity" evidence="11">
    <location>
        <position position="468"/>
    </location>
</feature>
<keyword evidence="3" id="KW-1003">Cell membrane</keyword>
<dbReference type="InterPro" id="IPR001996">
    <property type="entry name" value="PTS_IIB_1"/>
</dbReference>
<dbReference type="EMBL" id="NIPR01000061">
    <property type="protein sequence ID" value="PMD67947.1"/>
    <property type="molecule type" value="Genomic_DNA"/>
</dbReference>
<dbReference type="InterPro" id="IPR010975">
    <property type="entry name" value="PTS_IIBC_a_glc"/>
</dbReference>
<dbReference type="InterPro" id="IPR050429">
    <property type="entry name" value="PTS_Glucose_EIICBA"/>
</dbReference>
<gene>
    <name evidence="16" type="ORF">CBP76_11930</name>
</gene>